<evidence type="ECO:0000313" key="16">
    <source>
        <dbReference type="Proteomes" id="UP000663829"/>
    </source>
</evidence>
<evidence type="ECO:0000256" key="2">
    <source>
        <dbReference type="ARBA" id="ARBA00022448"/>
    </source>
</evidence>
<evidence type="ECO:0000256" key="7">
    <source>
        <dbReference type="ARBA" id="ARBA00023170"/>
    </source>
</evidence>
<comment type="subcellular location">
    <subcellularLocation>
        <location evidence="1">Membrane</location>
        <topology evidence="1">Multi-pass membrane protein</topology>
    </subcellularLocation>
</comment>
<evidence type="ECO:0000256" key="9">
    <source>
        <dbReference type="ARBA" id="ARBA00023286"/>
    </source>
</evidence>
<gene>
    <name evidence="14" type="ORF">GPM918_LOCUS15459</name>
    <name evidence="15" type="ORF">SRO942_LOCUS15461</name>
</gene>
<accession>A0A814J9V8</accession>
<evidence type="ECO:0000256" key="11">
    <source>
        <dbReference type="SAM" id="MobiDB-lite"/>
    </source>
</evidence>
<evidence type="ECO:0000256" key="12">
    <source>
        <dbReference type="SAM" id="Phobius"/>
    </source>
</evidence>
<organism evidence="14 16">
    <name type="scientific">Didymodactylos carnosus</name>
    <dbReference type="NCBI Taxonomy" id="1234261"/>
    <lineage>
        <taxon>Eukaryota</taxon>
        <taxon>Metazoa</taxon>
        <taxon>Spiralia</taxon>
        <taxon>Gnathifera</taxon>
        <taxon>Rotifera</taxon>
        <taxon>Eurotatoria</taxon>
        <taxon>Bdelloidea</taxon>
        <taxon>Philodinida</taxon>
        <taxon>Philodinidae</taxon>
        <taxon>Didymodactylos</taxon>
    </lineage>
</organism>
<dbReference type="SMART" id="SM00079">
    <property type="entry name" value="PBPe"/>
    <property type="match status" value="1"/>
</dbReference>
<protein>
    <recommendedName>
        <fullName evidence="13">Ionotropic glutamate receptor C-terminal domain-containing protein</fullName>
    </recommendedName>
</protein>
<name>A0A814J9V8_9BILA</name>
<dbReference type="GO" id="GO:0016020">
    <property type="term" value="C:membrane"/>
    <property type="evidence" value="ECO:0007669"/>
    <property type="project" value="UniProtKB-SubCell"/>
</dbReference>
<dbReference type="SUPFAM" id="SSF53850">
    <property type="entry name" value="Periplasmic binding protein-like II"/>
    <property type="match status" value="1"/>
</dbReference>
<dbReference type="EMBL" id="CAJNOQ010003894">
    <property type="protein sequence ID" value="CAF1034595.1"/>
    <property type="molecule type" value="Genomic_DNA"/>
</dbReference>
<evidence type="ECO:0000256" key="5">
    <source>
        <dbReference type="ARBA" id="ARBA00023065"/>
    </source>
</evidence>
<dbReference type="OrthoDB" id="5984008at2759"/>
<evidence type="ECO:0000259" key="13">
    <source>
        <dbReference type="SMART" id="SM00079"/>
    </source>
</evidence>
<feature type="region of interest" description="Disordered" evidence="11">
    <location>
        <begin position="455"/>
        <end position="475"/>
    </location>
</feature>
<evidence type="ECO:0000256" key="4">
    <source>
        <dbReference type="ARBA" id="ARBA00022989"/>
    </source>
</evidence>
<sequence length="475" mass="54401">MQRLKFEYELYQVLDKTWGARDPLTNEWNGLMAELVKHRADLTLTSLKVTTERNNAVDFSVPLMETGIAIIVTMRPGEISTTAFLKPYDYGIWILTLVLSLHGVAISIYSFEYFQKTFANIRKAPAKVIYPKCFTSKFMSTDEVVKTNHKQIHSYMRQFMQRNISDGIKALKAGRLNAFLYDAVVLDYYSGQDDECKLRVVGNWYAMTGYGIGFPKQSKFKAMIDKEIIALHHSGEIERLRRFWFTGACRTNSEGHSQLSSSQKLGALDFISAFFLLFAGTGLATIILLWEYIVQSLGRAFSEYQPISNTKMTNNYRSLSSKKRENFLLTKISILEERIKELENTQLQDLTANCIQTPSNVRLKPKLETENDGNQLLFENSLIDSSQNITANNNNKIQSTNMYVVLPLLYTDDTSTHFETVKTSEQMSTPKNNRVRSTSRICLNDLSQHRTQNESINTNNTEPTRHEITMYESVV</sequence>
<keyword evidence="6 12" id="KW-0472">Membrane</keyword>
<feature type="transmembrane region" description="Helical" evidence="12">
    <location>
        <begin position="90"/>
        <end position="114"/>
    </location>
</feature>
<dbReference type="InterPro" id="IPR001320">
    <property type="entry name" value="Iontro_rcpt_C"/>
</dbReference>
<evidence type="ECO:0000256" key="1">
    <source>
        <dbReference type="ARBA" id="ARBA00004141"/>
    </source>
</evidence>
<feature type="domain" description="Ionotropic glutamate receptor C-terminal" evidence="13">
    <location>
        <begin position="1"/>
        <end position="247"/>
    </location>
</feature>
<dbReference type="InterPro" id="IPR015683">
    <property type="entry name" value="Ionotropic_Glu_rcpt"/>
</dbReference>
<dbReference type="Proteomes" id="UP000681722">
    <property type="component" value="Unassembled WGS sequence"/>
</dbReference>
<dbReference type="Gene3D" id="3.40.190.10">
    <property type="entry name" value="Periplasmic binding protein-like II"/>
    <property type="match status" value="3"/>
</dbReference>
<dbReference type="EMBL" id="CAJOBC010003895">
    <property type="protein sequence ID" value="CAF3805324.1"/>
    <property type="molecule type" value="Genomic_DNA"/>
</dbReference>
<dbReference type="PANTHER" id="PTHR18966">
    <property type="entry name" value="IONOTROPIC GLUTAMATE RECEPTOR"/>
    <property type="match status" value="1"/>
</dbReference>
<proteinExistence type="predicted"/>
<evidence type="ECO:0000313" key="14">
    <source>
        <dbReference type="EMBL" id="CAF1034595.1"/>
    </source>
</evidence>
<evidence type="ECO:0000256" key="6">
    <source>
        <dbReference type="ARBA" id="ARBA00023136"/>
    </source>
</evidence>
<keyword evidence="16" id="KW-1185">Reference proteome</keyword>
<keyword evidence="4 12" id="KW-1133">Transmembrane helix</keyword>
<evidence type="ECO:0000256" key="3">
    <source>
        <dbReference type="ARBA" id="ARBA00022692"/>
    </source>
</evidence>
<dbReference type="Proteomes" id="UP000663829">
    <property type="component" value="Unassembled WGS sequence"/>
</dbReference>
<dbReference type="AlphaFoldDB" id="A0A814J9V8"/>
<keyword evidence="10" id="KW-0407">Ion channel</keyword>
<comment type="caution">
    <text evidence="14">The sequence shown here is derived from an EMBL/GenBank/DDBJ whole genome shotgun (WGS) entry which is preliminary data.</text>
</comment>
<evidence type="ECO:0000256" key="10">
    <source>
        <dbReference type="ARBA" id="ARBA00023303"/>
    </source>
</evidence>
<evidence type="ECO:0000313" key="15">
    <source>
        <dbReference type="EMBL" id="CAF3805324.1"/>
    </source>
</evidence>
<dbReference type="InterPro" id="IPR019594">
    <property type="entry name" value="Glu/Gly-bd"/>
</dbReference>
<dbReference type="GO" id="GO:0015276">
    <property type="term" value="F:ligand-gated monoatomic ion channel activity"/>
    <property type="evidence" value="ECO:0007669"/>
    <property type="project" value="InterPro"/>
</dbReference>
<keyword evidence="5" id="KW-0406">Ion transport</keyword>
<keyword evidence="7" id="KW-0675">Receptor</keyword>
<feature type="transmembrane region" description="Helical" evidence="12">
    <location>
        <begin position="267"/>
        <end position="290"/>
    </location>
</feature>
<keyword evidence="9" id="KW-1071">Ligand-gated ion channel</keyword>
<reference evidence="14" key="1">
    <citation type="submission" date="2021-02" db="EMBL/GenBank/DDBJ databases">
        <authorList>
            <person name="Nowell W R."/>
        </authorList>
    </citation>
    <scope>NUCLEOTIDE SEQUENCE</scope>
</reference>
<keyword evidence="2" id="KW-0813">Transport</keyword>
<evidence type="ECO:0000256" key="8">
    <source>
        <dbReference type="ARBA" id="ARBA00023180"/>
    </source>
</evidence>
<dbReference type="Pfam" id="PF10613">
    <property type="entry name" value="Lig_chan-Glu_bd"/>
    <property type="match status" value="1"/>
</dbReference>
<keyword evidence="8" id="KW-0325">Glycoprotein</keyword>
<keyword evidence="3 12" id="KW-0812">Transmembrane</keyword>